<dbReference type="Proteomes" id="UP001497516">
    <property type="component" value="Chromosome 8"/>
</dbReference>
<evidence type="ECO:0000313" key="2">
    <source>
        <dbReference type="Proteomes" id="UP001497516"/>
    </source>
</evidence>
<name>A0AAV2GCM7_9ROSI</name>
<sequence>MNHNPLNYSLSDATSDDVARSGGFMKYATIALKPNVLAHSVKAAEAKSAFEVVRNSRRPSSNCLDNALRSIMQPLASSADEVPNKLRIMTSEEQIVSSLFILIAELTTTCKFPSLSF</sequence>
<keyword evidence="2" id="KW-1185">Reference proteome</keyword>
<proteinExistence type="predicted"/>
<reference evidence="1 2" key="1">
    <citation type="submission" date="2024-04" db="EMBL/GenBank/DDBJ databases">
        <authorList>
            <person name="Fracassetti M."/>
        </authorList>
    </citation>
    <scope>NUCLEOTIDE SEQUENCE [LARGE SCALE GENOMIC DNA]</scope>
</reference>
<dbReference type="EMBL" id="OZ034821">
    <property type="protein sequence ID" value="CAL1407904.1"/>
    <property type="molecule type" value="Genomic_DNA"/>
</dbReference>
<dbReference type="AlphaFoldDB" id="A0AAV2GCM7"/>
<protein>
    <submittedName>
        <fullName evidence="1">Uncharacterized protein</fullName>
    </submittedName>
</protein>
<accession>A0AAV2GCM7</accession>
<gene>
    <name evidence="1" type="ORF">LTRI10_LOCUS47541</name>
</gene>
<evidence type="ECO:0000313" key="1">
    <source>
        <dbReference type="EMBL" id="CAL1407904.1"/>
    </source>
</evidence>
<organism evidence="1 2">
    <name type="scientific">Linum trigynum</name>
    <dbReference type="NCBI Taxonomy" id="586398"/>
    <lineage>
        <taxon>Eukaryota</taxon>
        <taxon>Viridiplantae</taxon>
        <taxon>Streptophyta</taxon>
        <taxon>Embryophyta</taxon>
        <taxon>Tracheophyta</taxon>
        <taxon>Spermatophyta</taxon>
        <taxon>Magnoliopsida</taxon>
        <taxon>eudicotyledons</taxon>
        <taxon>Gunneridae</taxon>
        <taxon>Pentapetalae</taxon>
        <taxon>rosids</taxon>
        <taxon>fabids</taxon>
        <taxon>Malpighiales</taxon>
        <taxon>Linaceae</taxon>
        <taxon>Linum</taxon>
    </lineage>
</organism>